<organism evidence="1 2">
    <name type="scientific">Lithospermum erythrorhizon</name>
    <name type="common">Purple gromwell</name>
    <name type="synonym">Lithospermum officinale var. erythrorhizon</name>
    <dbReference type="NCBI Taxonomy" id="34254"/>
    <lineage>
        <taxon>Eukaryota</taxon>
        <taxon>Viridiplantae</taxon>
        <taxon>Streptophyta</taxon>
        <taxon>Embryophyta</taxon>
        <taxon>Tracheophyta</taxon>
        <taxon>Spermatophyta</taxon>
        <taxon>Magnoliopsida</taxon>
        <taxon>eudicotyledons</taxon>
        <taxon>Gunneridae</taxon>
        <taxon>Pentapetalae</taxon>
        <taxon>asterids</taxon>
        <taxon>lamiids</taxon>
        <taxon>Boraginales</taxon>
        <taxon>Boraginaceae</taxon>
        <taxon>Boraginoideae</taxon>
        <taxon>Lithospermeae</taxon>
        <taxon>Lithospermum</taxon>
    </lineage>
</organism>
<name>A0AAV3NYI7_LITER</name>
<proteinExistence type="predicted"/>
<evidence type="ECO:0000313" key="2">
    <source>
        <dbReference type="Proteomes" id="UP001454036"/>
    </source>
</evidence>
<evidence type="ECO:0000313" key="1">
    <source>
        <dbReference type="EMBL" id="GAA0144399.1"/>
    </source>
</evidence>
<sequence length="89" mass="9984">MKAQALADFILECTTRVLEEVLGPQEGTTEEAPRWKFYVDRASNEKGSGVGILIEWPEVKVFEYALRFSFKATNNEAENEAMVTGLQIA</sequence>
<protein>
    <recommendedName>
        <fullName evidence="3">Reverse transcriptase domain-containing protein</fullName>
    </recommendedName>
</protein>
<dbReference type="Gene3D" id="3.30.420.10">
    <property type="entry name" value="Ribonuclease H-like superfamily/Ribonuclease H"/>
    <property type="match status" value="1"/>
</dbReference>
<dbReference type="PANTHER" id="PTHR48475:SF2">
    <property type="entry name" value="RIBONUCLEASE H"/>
    <property type="match status" value="1"/>
</dbReference>
<gene>
    <name evidence="1" type="ORF">LIER_04856</name>
</gene>
<dbReference type="InterPro" id="IPR012337">
    <property type="entry name" value="RNaseH-like_sf"/>
</dbReference>
<dbReference type="Proteomes" id="UP001454036">
    <property type="component" value="Unassembled WGS sequence"/>
</dbReference>
<comment type="caution">
    <text evidence="1">The sequence shown here is derived from an EMBL/GenBank/DDBJ whole genome shotgun (WGS) entry which is preliminary data.</text>
</comment>
<accession>A0AAV3NYI7</accession>
<reference evidence="1 2" key="1">
    <citation type="submission" date="2024-01" db="EMBL/GenBank/DDBJ databases">
        <title>The complete chloroplast genome sequence of Lithospermum erythrorhizon: insights into the phylogenetic relationship among Boraginaceae species and the maternal lineages of purple gromwells.</title>
        <authorList>
            <person name="Okada T."/>
            <person name="Watanabe K."/>
        </authorList>
    </citation>
    <scope>NUCLEOTIDE SEQUENCE [LARGE SCALE GENOMIC DNA]</scope>
</reference>
<keyword evidence="2" id="KW-1185">Reference proteome</keyword>
<dbReference type="InterPro" id="IPR036397">
    <property type="entry name" value="RNaseH_sf"/>
</dbReference>
<dbReference type="PANTHER" id="PTHR48475">
    <property type="entry name" value="RIBONUCLEASE H"/>
    <property type="match status" value="1"/>
</dbReference>
<dbReference type="EMBL" id="BAABME010000640">
    <property type="protein sequence ID" value="GAA0144399.1"/>
    <property type="molecule type" value="Genomic_DNA"/>
</dbReference>
<dbReference type="SUPFAM" id="SSF53098">
    <property type="entry name" value="Ribonuclease H-like"/>
    <property type="match status" value="1"/>
</dbReference>
<evidence type="ECO:0008006" key="3">
    <source>
        <dbReference type="Google" id="ProtNLM"/>
    </source>
</evidence>
<dbReference type="GO" id="GO:0003676">
    <property type="term" value="F:nucleic acid binding"/>
    <property type="evidence" value="ECO:0007669"/>
    <property type="project" value="InterPro"/>
</dbReference>
<dbReference type="AlphaFoldDB" id="A0AAV3NYI7"/>